<reference evidence="1" key="1">
    <citation type="submission" date="2018-02" db="EMBL/GenBank/DDBJ databases">
        <title>Rhizophora mucronata_Transcriptome.</title>
        <authorList>
            <person name="Meera S.P."/>
            <person name="Sreeshan A."/>
            <person name="Augustine A."/>
        </authorList>
    </citation>
    <scope>NUCLEOTIDE SEQUENCE</scope>
    <source>
        <tissue evidence="1">Leaf</tissue>
    </source>
</reference>
<evidence type="ECO:0000313" key="1">
    <source>
        <dbReference type="EMBL" id="MBX58580.1"/>
    </source>
</evidence>
<dbReference type="AlphaFoldDB" id="A0A2P2PV31"/>
<protein>
    <submittedName>
        <fullName evidence="1">Uncharacterized protein</fullName>
    </submittedName>
</protein>
<accession>A0A2P2PV31</accession>
<name>A0A2P2PV31_RHIMU</name>
<sequence length="36" mass="4305">MKFQPKSICYNAYPTLSPFQDMLQHKPHYTLRSYIG</sequence>
<organism evidence="1">
    <name type="scientific">Rhizophora mucronata</name>
    <name type="common">Asiatic mangrove</name>
    <dbReference type="NCBI Taxonomy" id="61149"/>
    <lineage>
        <taxon>Eukaryota</taxon>
        <taxon>Viridiplantae</taxon>
        <taxon>Streptophyta</taxon>
        <taxon>Embryophyta</taxon>
        <taxon>Tracheophyta</taxon>
        <taxon>Spermatophyta</taxon>
        <taxon>Magnoliopsida</taxon>
        <taxon>eudicotyledons</taxon>
        <taxon>Gunneridae</taxon>
        <taxon>Pentapetalae</taxon>
        <taxon>rosids</taxon>
        <taxon>fabids</taxon>
        <taxon>Malpighiales</taxon>
        <taxon>Rhizophoraceae</taxon>
        <taxon>Rhizophora</taxon>
    </lineage>
</organism>
<dbReference type="EMBL" id="GGEC01078096">
    <property type="protein sequence ID" value="MBX58580.1"/>
    <property type="molecule type" value="Transcribed_RNA"/>
</dbReference>
<proteinExistence type="predicted"/>